<dbReference type="RefSeq" id="WP_367168055.1">
    <property type="nucleotide sequence ID" value="NZ_JBFKZN010000007.1"/>
</dbReference>
<sequence>MKNRKILAALFLTGGIAISYLIWLSLRPVVIIAVHKDGAFSDILVENFPITGREKINWWLQNEVRLKEKYEISFPKKNEFSSITFWNFGDGYKEEGKYDRLCFEEMKTKKNCIEKEPVFSVSNSRNRGIIFTVYDGTYHLKENGEVTKVR</sequence>
<protein>
    <submittedName>
        <fullName evidence="2">DUF943 family protein</fullName>
    </submittedName>
</protein>
<keyword evidence="1" id="KW-0472">Membrane</keyword>
<organism evidence="2 3">
    <name type="scientific">Erwinia papayae</name>
    <dbReference type="NCBI Taxonomy" id="206499"/>
    <lineage>
        <taxon>Bacteria</taxon>
        <taxon>Pseudomonadati</taxon>
        <taxon>Pseudomonadota</taxon>
        <taxon>Gammaproteobacteria</taxon>
        <taxon>Enterobacterales</taxon>
        <taxon>Erwiniaceae</taxon>
        <taxon>Erwinia</taxon>
    </lineage>
</organism>
<feature type="transmembrane region" description="Helical" evidence="1">
    <location>
        <begin position="7"/>
        <end position="26"/>
    </location>
</feature>
<evidence type="ECO:0000313" key="2">
    <source>
        <dbReference type="EMBL" id="MEW5290439.1"/>
    </source>
</evidence>
<keyword evidence="1" id="KW-1133">Transmembrane helix</keyword>
<keyword evidence="1" id="KW-0812">Transmembrane</keyword>
<dbReference type="InterPro" id="IPR010351">
    <property type="entry name" value="DUF943"/>
</dbReference>
<evidence type="ECO:0000313" key="3">
    <source>
        <dbReference type="Proteomes" id="UP001554567"/>
    </source>
</evidence>
<comment type="caution">
    <text evidence="2">The sequence shown here is derived from an EMBL/GenBank/DDBJ whole genome shotgun (WGS) entry which is preliminary data.</text>
</comment>
<dbReference type="Pfam" id="PF06092">
    <property type="entry name" value="DUF943"/>
    <property type="match status" value="1"/>
</dbReference>
<keyword evidence="3" id="KW-1185">Reference proteome</keyword>
<evidence type="ECO:0000256" key="1">
    <source>
        <dbReference type="SAM" id="Phobius"/>
    </source>
</evidence>
<dbReference type="Proteomes" id="UP001554567">
    <property type="component" value="Unassembled WGS sequence"/>
</dbReference>
<reference evidence="2 3" key="1">
    <citation type="submission" date="2024-07" db="EMBL/GenBank/DDBJ databases">
        <authorList>
            <person name="Dulla G.F.J."/>
            <person name="Delorm J.G."/>
        </authorList>
    </citation>
    <scope>NUCLEOTIDE SEQUENCE [LARGE SCALE GENOMIC DNA]</scope>
    <source>
        <strain evidence="2 3">JGD 233</strain>
    </source>
</reference>
<name>A0ABV3N3Q2_9GAMM</name>
<dbReference type="EMBL" id="JBFKZN010000007">
    <property type="protein sequence ID" value="MEW5290439.1"/>
    <property type="molecule type" value="Genomic_DNA"/>
</dbReference>
<accession>A0ABV3N3Q2</accession>
<proteinExistence type="predicted"/>
<gene>
    <name evidence="2" type="ORF">ABW286_14820</name>
</gene>